<dbReference type="Gene3D" id="3.40.1390.30">
    <property type="entry name" value="NIF3 (NGG1p interacting factor 3)-like"/>
    <property type="match status" value="2"/>
</dbReference>
<organism evidence="7 8">
    <name type="scientific">Marinoscillum furvescens DSM 4134</name>
    <dbReference type="NCBI Taxonomy" id="1122208"/>
    <lineage>
        <taxon>Bacteria</taxon>
        <taxon>Pseudomonadati</taxon>
        <taxon>Bacteroidota</taxon>
        <taxon>Cytophagia</taxon>
        <taxon>Cytophagales</taxon>
        <taxon>Reichenbachiellaceae</taxon>
        <taxon>Marinoscillum</taxon>
    </lineage>
</organism>
<evidence type="ECO:0000256" key="4">
    <source>
        <dbReference type="ARBA" id="ARBA00022723"/>
    </source>
</evidence>
<dbReference type="PANTHER" id="PTHR13799">
    <property type="entry name" value="NGG1 INTERACTING FACTOR 3"/>
    <property type="match status" value="1"/>
</dbReference>
<proteinExistence type="inferred from homology"/>
<evidence type="ECO:0000256" key="6">
    <source>
        <dbReference type="PIRSR" id="PIRSR602678-1"/>
    </source>
</evidence>
<comment type="subunit">
    <text evidence="2">Homohexamer.</text>
</comment>
<dbReference type="InterPro" id="IPR015867">
    <property type="entry name" value="N-reg_PII/ATP_PRibTrfase_C"/>
</dbReference>
<feature type="binding site" evidence="6">
    <location>
        <position position="64"/>
    </location>
    <ligand>
        <name>a divalent metal cation</name>
        <dbReference type="ChEBI" id="CHEBI:60240"/>
        <label>2</label>
    </ligand>
</feature>
<sequence>MQIKDITNYLEGLVPLEYQESYDNCGLLVGNPNSEVKGISLTLDVTEEVIAEAIQNGDNLIIAHHPLIFKGLKSLTGNHWVERCIIKAIQNGIAIYAIHTNLDNYHLGVNRRIAERLGLKQVRTLSPKSGLLTKLTTFVPKDNTQEVLDALYAAGAGSIGDYDHCSFRVAGTGTFRPGAHTNPHIGAQHVDETVTEDRVEVIFPNHLSGKILASLRQAHPYEEVAYYLTSLSNKHQDVGSGMIGVLENPMDTAAFLAWLKEKMQTKCIRHTAITRNKVSKVALCGGAGSFLLSSAIRQGADVFITGDFKYHEFFEADGQTIIADIGHYESEQFTKDLLYDILSEKFTNIALRLSDVQTNPINYL</sequence>
<evidence type="ECO:0000256" key="5">
    <source>
        <dbReference type="PIRNR" id="PIRNR037489"/>
    </source>
</evidence>
<dbReference type="Proteomes" id="UP000256779">
    <property type="component" value="Unassembled WGS sequence"/>
</dbReference>
<dbReference type="SUPFAM" id="SSF102705">
    <property type="entry name" value="NIF3 (NGG1p interacting factor 3)-like"/>
    <property type="match status" value="1"/>
</dbReference>
<dbReference type="Pfam" id="PF01784">
    <property type="entry name" value="DUF34_NIF3"/>
    <property type="match status" value="1"/>
</dbReference>
<feature type="binding site" evidence="6">
    <location>
        <position position="331"/>
    </location>
    <ligand>
        <name>a divalent metal cation</name>
        <dbReference type="ChEBI" id="CHEBI:60240"/>
        <label>1</label>
    </ligand>
</feature>
<dbReference type="InterPro" id="IPR002678">
    <property type="entry name" value="DUF34/NIF3"/>
</dbReference>
<dbReference type="GO" id="GO:0046872">
    <property type="term" value="F:metal ion binding"/>
    <property type="evidence" value="ECO:0007669"/>
    <property type="project" value="UniProtKB-UniRule"/>
</dbReference>
<feature type="binding site" evidence="6">
    <location>
        <position position="65"/>
    </location>
    <ligand>
        <name>a divalent metal cation</name>
        <dbReference type="ChEBI" id="CHEBI:60240"/>
        <label>1</label>
    </ligand>
</feature>
<dbReference type="InterPro" id="IPR017221">
    <property type="entry name" value="DUF34/NIF3_bac"/>
</dbReference>
<feature type="binding site" evidence="6">
    <location>
        <position position="103"/>
    </location>
    <ligand>
        <name>a divalent metal cation</name>
        <dbReference type="ChEBI" id="CHEBI:60240"/>
        <label>1</label>
    </ligand>
</feature>
<dbReference type="Gene3D" id="3.30.70.120">
    <property type="match status" value="1"/>
</dbReference>
<dbReference type="PANTHER" id="PTHR13799:SF14">
    <property type="entry name" value="GTP CYCLOHYDROLASE 1 TYPE 2 HOMOLOG"/>
    <property type="match status" value="1"/>
</dbReference>
<protein>
    <recommendedName>
        <fullName evidence="3 5">GTP cyclohydrolase 1 type 2 homolog</fullName>
    </recommendedName>
</protein>
<dbReference type="FunFam" id="3.40.1390.30:FF:000001">
    <property type="entry name" value="GTP cyclohydrolase 1 type 2"/>
    <property type="match status" value="1"/>
</dbReference>
<dbReference type="GO" id="GO:0005737">
    <property type="term" value="C:cytoplasm"/>
    <property type="evidence" value="ECO:0007669"/>
    <property type="project" value="TreeGrafter"/>
</dbReference>
<accession>A0A3D9KYT5</accession>
<evidence type="ECO:0000313" key="8">
    <source>
        <dbReference type="Proteomes" id="UP000256779"/>
    </source>
</evidence>
<evidence type="ECO:0000256" key="3">
    <source>
        <dbReference type="ARBA" id="ARBA00022112"/>
    </source>
</evidence>
<comment type="similarity">
    <text evidence="1 5">Belongs to the GTP cyclohydrolase I type 2/NIF3 family.</text>
</comment>
<feature type="binding site" evidence="6">
    <location>
        <position position="327"/>
    </location>
    <ligand>
        <name>a divalent metal cation</name>
        <dbReference type="ChEBI" id="CHEBI:60240"/>
        <label>1</label>
    </ligand>
</feature>
<evidence type="ECO:0000313" key="7">
    <source>
        <dbReference type="EMBL" id="RED93859.1"/>
    </source>
</evidence>
<keyword evidence="8" id="KW-1185">Reference proteome</keyword>
<dbReference type="InterPro" id="IPR036069">
    <property type="entry name" value="DUF34/NIF3_sf"/>
</dbReference>
<dbReference type="NCBIfam" id="TIGR00486">
    <property type="entry name" value="YbgI_SA1388"/>
    <property type="match status" value="1"/>
</dbReference>
<dbReference type="PIRSF" id="PIRSF037489">
    <property type="entry name" value="UCP037489_NIF3_YqfO"/>
    <property type="match status" value="1"/>
</dbReference>
<gene>
    <name evidence="7" type="ORF">C7460_12339</name>
</gene>
<name>A0A3D9KYT5_MARFU</name>
<evidence type="ECO:0000256" key="2">
    <source>
        <dbReference type="ARBA" id="ARBA00011643"/>
    </source>
</evidence>
<dbReference type="AlphaFoldDB" id="A0A3D9KYT5"/>
<reference evidence="7 8" key="1">
    <citation type="submission" date="2018-07" db="EMBL/GenBank/DDBJ databases">
        <title>Genomic Encyclopedia of Type Strains, Phase IV (KMG-IV): sequencing the most valuable type-strain genomes for metagenomic binning, comparative biology and taxonomic classification.</title>
        <authorList>
            <person name="Goeker M."/>
        </authorList>
    </citation>
    <scope>NUCLEOTIDE SEQUENCE [LARGE SCALE GENOMIC DNA]</scope>
    <source>
        <strain evidence="7 8">DSM 4134</strain>
    </source>
</reference>
<dbReference type="EMBL" id="QREG01000023">
    <property type="protein sequence ID" value="RED93859.1"/>
    <property type="molecule type" value="Genomic_DNA"/>
</dbReference>
<dbReference type="OrthoDB" id="9792792at2"/>
<dbReference type="RefSeq" id="WP_115869778.1">
    <property type="nucleotide sequence ID" value="NZ_QREG01000023.1"/>
</dbReference>
<keyword evidence="4 5" id="KW-0479">Metal-binding</keyword>
<comment type="caution">
    <text evidence="7">The sequence shown here is derived from an EMBL/GenBank/DDBJ whole genome shotgun (WGS) entry which is preliminary data.</text>
</comment>
<evidence type="ECO:0000256" key="1">
    <source>
        <dbReference type="ARBA" id="ARBA00006964"/>
    </source>
</evidence>